<feature type="transmembrane region" description="Helical" evidence="5">
    <location>
        <begin position="216"/>
        <end position="238"/>
    </location>
</feature>
<organism evidence="7 8">
    <name type="scientific">Pisolithus microcarpus 441</name>
    <dbReference type="NCBI Taxonomy" id="765257"/>
    <lineage>
        <taxon>Eukaryota</taxon>
        <taxon>Fungi</taxon>
        <taxon>Dikarya</taxon>
        <taxon>Basidiomycota</taxon>
        <taxon>Agaricomycotina</taxon>
        <taxon>Agaricomycetes</taxon>
        <taxon>Agaricomycetidae</taxon>
        <taxon>Boletales</taxon>
        <taxon>Sclerodermatineae</taxon>
        <taxon>Pisolithaceae</taxon>
        <taxon>Pisolithus</taxon>
    </lineage>
</organism>
<evidence type="ECO:0000256" key="3">
    <source>
        <dbReference type="ARBA" id="ARBA00022989"/>
    </source>
</evidence>
<feature type="transmembrane region" description="Helical" evidence="5">
    <location>
        <begin position="146"/>
        <end position="170"/>
    </location>
</feature>
<dbReference type="SUPFAM" id="SSF103481">
    <property type="entry name" value="Multidrug resistance efflux transporter EmrE"/>
    <property type="match status" value="1"/>
</dbReference>
<keyword evidence="8" id="KW-1185">Reference proteome</keyword>
<comment type="subcellular location">
    <subcellularLocation>
        <location evidence="1">Membrane</location>
        <topology evidence="1">Multi-pass membrane protein</topology>
    </subcellularLocation>
</comment>
<dbReference type="Proteomes" id="UP000054018">
    <property type="component" value="Unassembled WGS sequence"/>
</dbReference>
<proteinExistence type="predicted"/>
<evidence type="ECO:0000256" key="5">
    <source>
        <dbReference type="SAM" id="Phobius"/>
    </source>
</evidence>
<dbReference type="EMBL" id="KN833692">
    <property type="protein sequence ID" value="KIK28442.1"/>
    <property type="molecule type" value="Genomic_DNA"/>
</dbReference>
<feature type="transmembrane region" description="Helical" evidence="5">
    <location>
        <begin position="314"/>
        <end position="333"/>
    </location>
</feature>
<dbReference type="PANTHER" id="PTHR23051">
    <property type="entry name" value="SOLUTE CARRIER FAMILY 35, MEMBER F5"/>
    <property type="match status" value="1"/>
</dbReference>
<accession>A0A0D0A1V9</accession>
<keyword evidence="4 5" id="KW-0472">Membrane</keyword>
<dbReference type="GO" id="GO:0000329">
    <property type="term" value="C:fungal-type vacuole membrane"/>
    <property type="evidence" value="ECO:0007669"/>
    <property type="project" value="TreeGrafter"/>
</dbReference>
<feature type="transmembrane region" description="Helical" evidence="5">
    <location>
        <begin position="177"/>
        <end position="196"/>
    </location>
</feature>
<evidence type="ECO:0000259" key="6">
    <source>
        <dbReference type="Pfam" id="PF00892"/>
    </source>
</evidence>
<keyword evidence="3 5" id="KW-1133">Transmembrane helix</keyword>
<feature type="transmembrane region" description="Helical" evidence="5">
    <location>
        <begin position="339"/>
        <end position="358"/>
    </location>
</feature>
<dbReference type="HOGENOM" id="CLU_026578_1_0_1"/>
<evidence type="ECO:0000313" key="7">
    <source>
        <dbReference type="EMBL" id="KIK28442.1"/>
    </source>
</evidence>
<dbReference type="AlphaFoldDB" id="A0A0D0A1V9"/>
<dbReference type="InterPro" id="IPR000620">
    <property type="entry name" value="EamA_dom"/>
</dbReference>
<feature type="transmembrane region" description="Helical" evidence="5">
    <location>
        <begin position="62"/>
        <end position="80"/>
    </location>
</feature>
<feature type="transmembrane region" description="Helical" evidence="5">
    <location>
        <begin position="286"/>
        <end position="307"/>
    </location>
</feature>
<evidence type="ECO:0000313" key="8">
    <source>
        <dbReference type="Proteomes" id="UP000054018"/>
    </source>
</evidence>
<evidence type="ECO:0000256" key="2">
    <source>
        <dbReference type="ARBA" id="ARBA00022692"/>
    </source>
</evidence>
<evidence type="ECO:0000256" key="4">
    <source>
        <dbReference type="ARBA" id="ARBA00023136"/>
    </source>
</evidence>
<feature type="transmembrane region" description="Helical" evidence="5">
    <location>
        <begin position="250"/>
        <end position="274"/>
    </location>
</feature>
<sequence>MSMVSEGNDETRSRSGSRTLGNLATSNYIIGICLLLIVVILWTSSNFVTQYMFVGGYQKPFLVTYTSTSAFTCYLIPFYLRHIRGRKNTSYQPLAQDIPQEPNSNGFQCSSNETLRLTSRETAWLAFYFCFLWFTANWSLNAALAYTSVASATVLSSMSGIFTLGVGRLFRVEALTAVKIGAVLLSFGGVVLVSLSDSSQDPGPYSMTRPFHLLPVMGDILALLSALLYAVYMIFLKVKIREESRIDMQLFFGYVGLFNIFLCWPIGLLLHIFGVERLELPSTGQALAAIVVNMLITLSSDYIYVIAMLKTTPLVVTIGISLTIPLAVTGDFFLGKPAAAQVVVGAFFVLVGFIVVGVENAKAGPCDHLTEDSETRLRAQVPP</sequence>
<dbReference type="InterPro" id="IPR037185">
    <property type="entry name" value="EmrE-like"/>
</dbReference>
<keyword evidence="2 5" id="KW-0812">Transmembrane</keyword>
<dbReference type="STRING" id="765257.A0A0D0A1V9"/>
<reference evidence="7 8" key="1">
    <citation type="submission" date="2014-04" db="EMBL/GenBank/DDBJ databases">
        <authorList>
            <consortium name="DOE Joint Genome Institute"/>
            <person name="Kuo A."/>
            <person name="Kohler A."/>
            <person name="Costa M.D."/>
            <person name="Nagy L.G."/>
            <person name="Floudas D."/>
            <person name="Copeland A."/>
            <person name="Barry K.W."/>
            <person name="Cichocki N."/>
            <person name="Veneault-Fourrey C."/>
            <person name="LaButti K."/>
            <person name="Lindquist E.A."/>
            <person name="Lipzen A."/>
            <person name="Lundell T."/>
            <person name="Morin E."/>
            <person name="Murat C."/>
            <person name="Sun H."/>
            <person name="Tunlid A."/>
            <person name="Henrissat B."/>
            <person name="Grigoriev I.V."/>
            <person name="Hibbett D.S."/>
            <person name="Martin F."/>
            <person name="Nordberg H.P."/>
            <person name="Cantor M.N."/>
            <person name="Hua S.X."/>
        </authorList>
    </citation>
    <scope>NUCLEOTIDE SEQUENCE [LARGE SCALE GENOMIC DNA]</scope>
    <source>
        <strain evidence="7 8">441</strain>
    </source>
</reference>
<dbReference type="PANTHER" id="PTHR23051:SF0">
    <property type="entry name" value="SOLUTE CARRIER FAMILY 35 MEMBER F5"/>
    <property type="match status" value="1"/>
</dbReference>
<evidence type="ECO:0000256" key="1">
    <source>
        <dbReference type="ARBA" id="ARBA00004141"/>
    </source>
</evidence>
<dbReference type="OrthoDB" id="1436450at2759"/>
<feature type="domain" description="EamA" evidence="6">
    <location>
        <begin position="30"/>
        <end position="194"/>
    </location>
</feature>
<feature type="transmembrane region" description="Helical" evidence="5">
    <location>
        <begin position="122"/>
        <end position="140"/>
    </location>
</feature>
<name>A0A0D0A1V9_9AGAM</name>
<gene>
    <name evidence="7" type="ORF">PISMIDRAFT_673444</name>
</gene>
<feature type="transmembrane region" description="Helical" evidence="5">
    <location>
        <begin position="20"/>
        <end position="42"/>
    </location>
</feature>
<dbReference type="Pfam" id="PF00892">
    <property type="entry name" value="EamA"/>
    <property type="match status" value="1"/>
</dbReference>
<reference evidence="8" key="2">
    <citation type="submission" date="2015-01" db="EMBL/GenBank/DDBJ databases">
        <title>Evolutionary Origins and Diversification of the Mycorrhizal Mutualists.</title>
        <authorList>
            <consortium name="DOE Joint Genome Institute"/>
            <consortium name="Mycorrhizal Genomics Consortium"/>
            <person name="Kohler A."/>
            <person name="Kuo A."/>
            <person name="Nagy L.G."/>
            <person name="Floudas D."/>
            <person name="Copeland A."/>
            <person name="Barry K.W."/>
            <person name="Cichocki N."/>
            <person name="Veneault-Fourrey C."/>
            <person name="LaButti K."/>
            <person name="Lindquist E.A."/>
            <person name="Lipzen A."/>
            <person name="Lundell T."/>
            <person name="Morin E."/>
            <person name="Murat C."/>
            <person name="Riley R."/>
            <person name="Ohm R."/>
            <person name="Sun H."/>
            <person name="Tunlid A."/>
            <person name="Henrissat B."/>
            <person name="Grigoriev I.V."/>
            <person name="Hibbett D.S."/>
            <person name="Martin F."/>
        </authorList>
    </citation>
    <scope>NUCLEOTIDE SEQUENCE [LARGE SCALE GENOMIC DNA]</scope>
    <source>
        <strain evidence="8">441</strain>
    </source>
</reference>
<protein>
    <recommendedName>
        <fullName evidence="6">EamA domain-containing protein</fullName>
    </recommendedName>
</protein>